<gene>
    <name evidence="1" type="ORF">ASU35_05190</name>
</gene>
<dbReference type="EMBL" id="LNAM01000002">
    <property type="protein sequence ID" value="KSV60569.1"/>
    <property type="molecule type" value="Genomic_DNA"/>
</dbReference>
<evidence type="ECO:0000313" key="1">
    <source>
        <dbReference type="EMBL" id="KSV60569.1"/>
    </source>
</evidence>
<organism evidence="1 2">
    <name type="scientific">Acetivibrio ethanolgignens</name>
    <dbReference type="NCBI Taxonomy" id="290052"/>
    <lineage>
        <taxon>Bacteria</taxon>
        <taxon>Bacillati</taxon>
        <taxon>Bacillota</taxon>
        <taxon>Clostridia</taxon>
        <taxon>Eubacteriales</taxon>
        <taxon>Oscillospiraceae</taxon>
        <taxon>Acetivibrio</taxon>
    </lineage>
</organism>
<dbReference type="OrthoDB" id="9804163at2"/>
<dbReference type="STRING" id="290052.ASU35_05190"/>
<evidence type="ECO:0000313" key="2">
    <source>
        <dbReference type="Proteomes" id="UP000054874"/>
    </source>
</evidence>
<reference evidence="1 2" key="1">
    <citation type="submission" date="2015-11" db="EMBL/GenBank/DDBJ databases">
        <title>Butyribacter intestini gen. nov., sp. nov., a butyric acid-producing bacterium of the family Lachnospiraceae isolated from the human faeces.</title>
        <authorList>
            <person name="Zou Y."/>
            <person name="Xue W."/>
            <person name="Luo G."/>
            <person name="Lv M."/>
        </authorList>
    </citation>
    <scope>NUCLEOTIDE SEQUENCE [LARGE SCALE GENOMIC DNA]</scope>
    <source>
        <strain evidence="1 2">ACET-33324</strain>
    </source>
</reference>
<name>A0A0V8QKB3_9FIRM</name>
<evidence type="ECO:0008006" key="3">
    <source>
        <dbReference type="Google" id="ProtNLM"/>
    </source>
</evidence>
<dbReference type="Proteomes" id="UP000054874">
    <property type="component" value="Unassembled WGS sequence"/>
</dbReference>
<keyword evidence="2" id="KW-1185">Reference proteome</keyword>
<comment type="caution">
    <text evidence="1">The sequence shown here is derived from an EMBL/GenBank/DDBJ whole genome shotgun (WGS) entry which is preliminary data.</text>
</comment>
<dbReference type="AlphaFoldDB" id="A0A0V8QKB3"/>
<accession>A0A0V8QKB3</accession>
<protein>
    <recommendedName>
        <fullName evidence="3">Chorismate synthase</fullName>
    </recommendedName>
</protein>
<dbReference type="RefSeq" id="WP_058351286.1">
    <property type="nucleotide sequence ID" value="NZ_CABMMD010000002.1"/>
</dbReference>
<sequence>MTNTQRTKRPARRPDCVTEVRMGNTVLVVSGYFKEDTTATAADKMMKVLEAESSLPGRRREAPQEKLAF</sequence>
<proteinExistence type="predicted"/>